<dbReference type="InterPro" id="IPR036046">
    <property type="entry name" value="Acylphosphatase-like_dom_sf"/>
</dbReference>
<evidence type="ECO:0000313" key="8">
    <source>
        <dbReference type="EMBL" id="PPU99728.1"/>
    </source>
</evidence>
<dbReference type="PROSITE" id="PS51160">
    <property type="entry name" value="ACYLPHOSPHATASE_3"/>
    <property type="match status" value="1"/>
</dbReference>
<protein>
    <recommendedName>
        <fullName evidence="3 5">acylphosphatase</fullName>
        <ecNumber evidence="2 5">3.6.1.7</ecNumber>
    </recommendedName>
</protein>
<dbReference type="OrthoDB" id="5295388at2"/>
<accession>A0A2S7F2X0</accession>
<comment type="caution">
    <text evidence="8">The sequence shown here is derived from an EMBL/GenBank/DDBJ whole genome shotgun (WGS) entry which is preliminary data.</text>
</comment>
<dbReference type="EC" id="3.6.1.7" evidence="2 5"/>
<feature type="active site" evidence="5">
    <location>
        <position position="36"/>
    </location>
</feature>
<evidence type="ECO:0000256" key="4">
    <source>
        <dbReference type="ARBA" id="ARBA00047645"/>
    </source>
</evidence>
<evidence type="ECO:0000259" key="7">
    <source>
        <dbReference type="PROSITE" id="PS51160"/>
    </source>
</evidence>
<dbReference type="AlphaFoldDB" id="A0A2S7F2X0"/>
<evidence type="ECO:0000256" key="2">
    <source>
        <dbReference type="ARBA" id="ARBA00012150"/>
    </source>
</evidence>
<dbReference type="InterPro" id="IPR017968">
    <property type="entry name" value="Acylphosphatase_CS"/>
</dbReference>
<dbReference type="PANTHER" id="PTHR47268:SF4">
    <property type="entry name" value="ACYLPHOSPHATASE"/>
    <property type="match status" value="1"/>
</dbReference>
<comment type="catalytic activity">
    <reaction evidence="4 5">
        <text>an acyl phosphate + H2O = a carboxylate + phosphate + H(+)</text>
        <dbReference type="Rhea" id="RHEA:14965"/>
        <dbReference type="ChEBI" id="CHEBI:15377"/>
        <dbReference type="ChEBI" id="CHEBI:15378"/>
        <dbReference type="ChEBI" id="CHEBI:29067"/>
        <dbReference type="ChEBI" id="CHEBI:43474"/>
        <dbReference type="ChEBI" id="CHEBI:59918"/>
        <dbReference type="EC" id="3.6.1.7"/>
    </reaction>
</comment>
<organism evidence="8 9">
    <name type="scientific">Xanthomonas hyacinthi</name>
    <dbReference type="NCBI Taxonomy" id="56455"/>
    <lineage>
        <taxon>Bacteria</taxon>
        <taxon>Pseudomonadati</taxon>
        <taxon>Pseudomonadota</taxon>
        <taxon>Gammaproteobacteria</taxon>
        <taxon>Lysobacterales</taxon>
        <taxon>Lysobacteraceae</taxon>
        <taxon>Xanthomonas</taxon>
    </lineage>
</organism>
<sequence>MAAARFLVCGRVQGVYFRAATRERALALGLDGQALNLADGRVDVVAAGETAALEALAEWLQHGPPTARVERVLRQSWPEPVAAGFAIG</sequence>
<dbReference type="GO" id="GO:0003998">
    <property type="term" value="F:acylphosphatase activity"/>
    <property type="evidence" value="ECO:0007669"/>
    <property type="project" value="UniProtKB-EC"/>
</dbReference>
<proteinExistence type="inferred from homology"/>
<comment type="similarity">
    <text evidence="1 6">Belongs to the acylphosphatase family.</text>
</comment>
<keyword evidence="5" id="KW-0378">Hydrolase</keyword>
<keyword evidence="9" id="KW-1185">Reference proteome</keyword>
<evidence type="ECO:0000256" key="5">
    <source>
        <dbReference type="PROSITE-ProRule" id="PRU00520"/>
    </source>
</evidence>
<dbReference type="PROSITE" id="PS00150">
    <property type="entry name" value="ACYLPHOSPHATASE_1"/>
    <property type="match status" value="1"/>
</dbReference>
<evidence type="ECO:0000256" key="1">
    <source>
        <dbReference type="ARBA" id="ARBA00005614"/>
    </source>
</evidence>
<dbReference type="Pfam" id="PF00708">
    <property type="entry name" value="Acylphosphatase"/>
    <property type="match status" value="1"/>
</dbReference>
<dbReference type="NCBIfam" id="NF011018">
    <property type="entry name" value="PRK14446.1"/>
    <property type="match status" value="1"/>
</dbReference>
<dbReference type="InterPro" id="IPR001792">
    <property type="entry name" value="Acylphosphatase-like_dom"/>
</dbReference>
<feature type="domain" description="Acylphosphatase-like" evidence="7">
    <location>
        <begin position="3"/>
        <end position="88"/>
    </location>
</feature>
<feature type="active site" evidence="5">
    <location>
        <position position="18"/>
    </location>
</feature>
<dbReference type="RefSeq" id="WP_046980477.1">
    <property type="nucleotide sequence ID" value="NZ_CP043476.1"/>
</dbReference>
<name>A0A2S7F2X0_9XANT</name>
<evidence type="ECO:0000256" key="3">
    <source>
        <dbReference type="ARBA" id="ARBA00015991"/>
    </source>
</evidence>
<dbReference type="InterPro" id="IPR020456">
    <property type="entry name" value="Acylphosphatase"/>
</dbReference>
<gene>
    <name evidence="8" type="ORF">XhyaCFBP1156_00720</name>
</gene>
<dbReference type="EMBL" id="MDEG01000001">
    <property type="protein sequence ID" value="PPU99728.1"/>
    <property type="molecule type" value="Genomic_DNA"/>
</dbReference>
<evidence type="ECO:0000313" key="9">
    <source>
        <dbReference type="Proteomes" id="UP000238261"/>
    </source>
</evidence>
<evidence type="ECO:0000256" key="6">
    <source>
        <dbReference type="RuleBase" id="RU004168"/>
    </source>
</evidence>
<reference evidence="9" key="1">
    <citation type="submission" date="2016-08" db="EMBL/GenBank/DDBJ databases">
        <authorList>
            <person name="Merda D."/>
            <person name="Briand M."/>
            <person name="Taghouti G."/>
            <person name="Carrere S."/>
            <person name="Gouzy J."/>
            <person name="Portier P."/>
            <person name="Jacques M.-A."/>
            <person name="Fischer-Le Saux M."/>
        </authorList>
    </citation>
    <scope>NUCLEOTIDE SEQUENCE [LARGE SCALE GENOMIC DNA]</scope>
    <source>
        <strain evidence="9">CFBP1156</strain>
    </source>
</reference>
<dbReference type="SUPFAM" id="SSF54975">
    <property type="entry name" value="Acylphosphatase/BLUF domain-like"/>
    <property type="match status" value="1"/>
</dbReference>
<dbReference type="Gene3D" id="3.30.70.100">
    <property type="match status" value="1"/>
</dbReference>
<dbReference type="Proteomes" id="UP000238261">
    <property type="component" value="Unassembled WGS sequence"/>
</dbReference>
<dbReference type="PANTHER" id="PTHR47268">
    <property type="entry name" value="ACYLPHOSPHATASE"/>
    <property type="match status" value="1"/>
</dbReference>